<keyword evidence="2" id="KW-1185">Reference proteome</keyword>
<dbReference type="EMBL" id="CM011680">
    <property type="protein sequence ID" value="TMS17023.1"/>
    <property type="molecule type" value="Genomic_DNA"/>
</dbReference>
<sequence length="784" mass="88619">MDALCPSPPGPSRPQRNYERIGERTGTSFCQTLIHLLKGNIGTGLLGLPLAVKNAGLVLGPISLLCMGVVAVHCMKVLVKCSHHLSAKINRPSLTYGEAVQYGMENVSWLRRHSQWGKHTVNLFLIITQLGFCCVYFVFLSDNIKQVVEAANATTFNCHMNYTNQTQVLVPSFDSRLYMLCFLPFFILLVFTPNLKYLAPLSLVANLVMTASLVLIYFYSLMNIPYPITLPKVGRAKDYPLFFGTAIFAFEGIGVVLPLENKMQKPQTFIPVLYLGMGIVTFLYISLGTIGYMCFGEHIGGSITLNLPNCWTYQAVKLLYCFGIFITFALQFYVPAEILIPPVVARVSARWERPVDLLLRSLLVVFTCALAILIPELDLVISLVGSVSSSFLALIFPPILQILVFHSEGLSPLSTIRNVVISLIGFVGFLTGTYIAIEQIIARNGQKETFSTYMFGLAANPTQPIIVPRCRVEQRRSKEEVSNQTLTERSEDQGCLSNALNDAYRMPTAVHSPTYRPSALTCPVFPPEVSHLKLNRCLLNAARENARAHETPWRDAKPESARDSLERREARERKVNDGDVSLKGNPTKVTKIVNELSKTDVQGEVERERADENEVERERADENEVERERKDIERERHDGHEMEVDAEDEDELEAEGEEQKDVKVDQDEQGQEEVGEHMEEGDQREMRQDSERQRIRPPEPAPATSNRGGPPVWKDGVDRRHRSRRQLLQTDRTSLKISSRYHSNGLKRGQRDGWFVFGEQTNVSVVRGFYRLNRYRERRGDLYV</sequence>
<comment type="caution">
    <text evidence="1">The sequence shown here is derived from an EMBL/GenBank/DDBJ whole genome shotgun (WGS) entry which is preliminary data.</text>
</comment>
<reference evidence="1" key="1">
    <citation type="submission" date="2018-11" db="EMBL/GenBank/DDBJ databases">
        <title>The sequence and de novo assembly of Larimichthys crocea genome using PacBio and Hi-C technologies.</title>
        <authorList>
            <person name="Xu P."/>
            <person name="Chen B."/>
            <person name="Zhou Z."/>
            <person name="Ke Q."/>
            <person name="Wu Y."/>
            <person name="Bai H."/>
            <person name="Pu F."/>
        </authorList>
    </citation>
    <scope>NUCLEOTIDE SEQUENCE</scope>
    <source>
        <tissue evidence="1">Muscle</tissue>
    </source>
</reference>
<evidence type="ECO:0000313" key="1">
    <source>
        <dbReference type="EMBL" id="TMS17023.1"/>
    </source>
</evidence>
<organism evidence="1 2">
    <name type="scientific">Larimichthys crocea</name>
    <name type="common">Large yellow croaker</name>
    <name type="synonym">Pseudosciaena crocea</name>
    <dbReference type="NCBI Taxonomy" id="215358"/>
    <lineage>
        <taxon>Eukaryota</taxon>
        <taxon>Metazoa</taxon>
        <taxon>Chordata</taxon>
        <taxon>Craniata</taxon>
        <taxon>Vertebrata</taxon>
        <taxon>Euteleostomi</taxon>
        <taxon>Actinopterygii</taxon>
        <taxon>Neopterygii</taxon>
        <taxon>Teleostei</taxon>
        <taxon>Neoteleostei</taxon>
        <taxon>Acanthomorphata</taxon>
        <taxon>Eupercaria</taxon>
        <taxon>Sciaenidae</taxon>
        <taxon>Larimichthys</taxon>
    </lineage>
</organism>
<name>A0ACD3RC60_LARCR</name>
<evidence type="ECO:0000313" key="2">
    <source>
        <dbReference type="Proteomes" id="UP000793456"/>
    </source>
</evidence>
<dbReference type="Proteomes" id="UP000793456">
    <property type="component" value="Chromosome VII"/>
</dbReference>
<accession>A0ACD3RC60</accession>
<proteinExistence type="predicted"/>
<gene>
    <name evidence="1" type="ORF">E3U43_001092</name>
</gene>
<protein>
    <submittedName>
        <fullName evidence="1">Uncharacterized protein</fullName>
    </submittedName>
</protein>